<feature type="region of interest" description="Disordered" evidence="8">
    <location>
        <begin position="1157"/>
        <end position="1184"/>
    </location>
</feature>
<feature type="compositionally biased region" description="Basic and acidic residues" evidence="8">
    <location>
        <begin position="312"/>
        <end position="324"/>
    </location>
</feature>
<comment type="caution">
    <text evidence="11">The sequence shown here is derived from an EMBL/GenBank/DDBJ whole genome shotgun (WGS) entry which is preliminary data.</text>
</comment>
<evidence type="ECO:0000256" key="3">
    <source>
        <dbReference type="ARBA" id="ARBA00008838"/>
    </source>
</evidence>
<keyword evidence="5" id="KW-0690">Ribosome biogenesis</keyword>
<evidence type="ECO:0000313" key="12">
    <source>
        <dbReference type="Proteomes" id="UP000245119"/>
    </source>
</evidence>
<dbReference type="Proteomes" id="UP000245119">
    <property type="component" value="Linkage Group LG4"/>
</dbReference>
<dbReference type="GO" id="GO:0006397">
    <property type="term" value="P:mRNA processing"/>
    <property type="evidence" value="ECO:0007669"/>
    <property type="project" value="UniProtKB-KW"/>
</dbReference>
<accession>A0A2T7PFV1</accession>
<feature type="compositionally biased region" description="Polar residues" evidence="8">
    <location>
        <begin position="1171"/>
        <end position="1184"/>
    </location>
</feature>
<dbReference type="OrthoDB" id="5072at2759"/>
<dbReference type="Gene3D" id="1.25.10.10">
    <property type="entry name" value="Leucine-rich Repeat Variant"/>
    <property type="match status" value="1"/>
</dbReference>
<evidence type="ECO:0000256" key="7">
    <source>
        <dbReference type="ARBA" id="ARBA00023242"/>
    </source>
</evidence>
<dbReference type="InterPro" id="IPR011687">
    <property type="entry name" value="Nop53/GLTSCR2"/>
</dbReference>
<dbReference type="InterPro" id="IPR022075">
    <property type="entry name" value="Symplekin_C"/>
</dbReference>
<dbReference type="GO" id="GO:0005654">
    <property type="term" value="C:nucleoplasm"/>
    <property type="evidence" value="ECO:0007669"/>
    <property type="project" value="UniProtKB-SubCell"/>
</dbReference>
<feature type="region of interest" description="Disordered" evidence="8">
    <location>
        <begin position="1655"/>
        <end position="1700"/>
    </location>
</feature>
<feature type="compositionally biased region" description="Basic residues" evidence="8">
    <location>
        <begin position="1681"/>
        <end position="1693"/>
    </location>
</feature>
<gene>
    <name evidence="11" type="ORF">C0Q70_07725</name>
</gene>
<dbReference type="InterPro" id="IPR011989">
    <property type="entry name" value="ARM-like"/>
</dbReference>
<dbReference type="Pfam" id="PF11935">
    <property type="entry name" value="SYMPK_PTA1_N"/>
    <property type="match status" value="1"/>
</dbReference>
<evidence type="ECO:0000256" key="1">
    <source>
        <dbReference type="ARBA" id="ARBA00004604"/>
    </source>
</evidence>
<reference evidence="11 12" key="1">
    <citation type="submission" date="2018-04" db="EMBL/GenBank/DDBJ databases">
        <title>The genome of golden apple snail Pomacea canaliculata provides insight into stress tolerance and invasive adaptation.</title>
        <authorList>
            <person name="Liu C."/>
            <person name="Liu B."/>
            <person name="Ren Y."/>
            <person name="Zhang Y."/>
            <person name="Wang H."/>
            <person name="Li S."/>
            <person name="Jiang F."/>
            <person name="Yin L."/>
            <person name="Zhang G."/>
            <person name="Qian W."/>
            <person name="Fan W."/>
        </authorList>
    </citation>
    <scope>NUCLEOTIDE SEQUENCE [LARGE SCALE GENOMIC DNA]</scope>
    <source>
        <strain evidence="11">SZHN2017</strain>
        <tissue evidence="11">Muscle</tissue>
    </source>
</reference>
<dbReference type="PANTHER" id="PTHR15245:SF20">
    <property type="entry name" value="SYMPLEKIN"/>
    <property type="match status" value="1"/>
</dbReference>
<name>A0A2T7PFV1_POMCA</name>
<feature type="region of interest" description="Disordered" evidence="8">
    <location>
        <begin position="1105"/>
        <end position="1126"/>
    </location>
</feature>
<feature type="compositionally biased region" description="Basic and acidic residues" evidence="8">
    <location>
        <begin position="1386"/>
        <end position="1402"/>
    </location>
</feature>
<feature type="region of interest" description="Disordered" evidence="8">
    <location>
        <begin position="308"/>
        <end position="364"/>
    </location>
</feature>
<organism evidence="11 12">
    <name type="scientific">Pomacea canaliculata</name>
    <name type="common">Golden apple snail</name>
    <dbReference type="NCBI Taxonomy" id="400727"/>
    <lineage>
        <taxon>Eukaryota</taxon>
        <taxon>Metazoa</taxon>
        <taxon>Spiralia</taxon>
        <taxon>Lophotrochozoa</taxon>
        <taxon>Mollusca</taxon>
        <taxon>Gastropoda</taxon>
        <taxon>Caenogastropoda</taxon>
        <taxon>Architaenioglossa</taxon>
        <taxon>Ampullarioidea</taxon>
        <taxon>Ampullariidae</taxon>
        <taxon>Pomacea</taxon>
    </lineage>
</organism>
<feature type="region of interest" description="Disordered" evidence="8">
    <location>
        <begin position="1571"/>
        <end position="1603"/>
    </location>
</feature>
<dbReference type="SUPFAM" id="SSF48371">
    <property type="entry name" value="ARM repeat"/>
    <property type="match status" value="1"/>
</dbReference>
<feature type="region of interest" description="Disordered" evidence="8">
    <location>
        <begin position="1240"/>
        <end position="1260"/>
    </location>
</feature>
<evidence type="ECO:0000256" key="8">
    <source>
        <dbReference type="SAM" id="MobiDB-lite"/>
    </source>
</evidence>
<feature type="region of interest" description="Disordered" evidence="8">
    <location>
        <begin position="1299"/>
        <end position="1402"/>
    </location>
</feature>
<feature type="region of interest" description="Disordered" evidence="8">
    <location>
        <begin position="1415"/>
        <end position="1436"/>
    </location>
</feature>
<dbReference type="GO" id="GO:0005847">
    <property type="term" value="C:mRNA cleavage and polyadenylation specificity factor complex"/>
    <property type="evidence" value="ECO:0007669"/>
    <property type="project" value="TreeGrafter"/>
</dbReference>
<evidence type="ECO:0000313" key="11">
    <source>
        <dbReference type="EMBL" id="PVD32292.1"/>
    </source>
</evidence>
<dbReference type="EMBL" id="PZQS01000004">
    <property type="protein sequence ID" value="PVD32292.1"/>
    <property type="molecule type" value="Genomic_DNA"/>
</dbReference>
<feature type="compositionally biased region" description="Basic residues" evidence="8">
    <location>
        <begin position="1423"/>
        <end position="1436"/>
    </location>
</feature>
<evidence type="ECO:0000256" key="2">
    <source>
        <dbReference type="ARBA" id="ARBA00004642"/>
    </source>
</evidence>
<evidence type="ECO:0000259" key="10">
    <source>
        <dbReference type="Pfam" id="PF12295"/>
    </source>
</evidence>
<dbReference type="STRING" id="400727.A0A2T7PFV1"/>
<dbReference type="InterPro" id="IPR021850">
    <property type="entry name" value="Symplekin/Pta1"/>
</dbReference>
<feature type="compositionally biased region" description="Basic residues" evidence="8">
    <location>
        <begin position="1517"/>
        <end position="1529"/>
    </location>
</feature>
<feature type="compositionally biased region" description="Basic and acidic residues" evidence="8">
    <location>
        <begin position="1367"/>
        <end position="1377"/>
    </location>
</feature>
<keyword evidence="6" id="KW-0507">mRNA processing</keyword>
<feature type="domain" description="Symplekin/Pta1 N-terminal" evidence="9">
    <location>
        <begin position="96"/>
        <end position="319"/>
    </location>
</feature>
<evidence type="ECO:0000256" key="6">
    <source>
        <dbReference type="ARBA" id="ARBA00022664"/>
    </source>
</evidence>
<comment type="subcellular location">
    <subcellularLocation>
        <location evidence="1">Nucleus</location>
        <location evidence="1">Nucleolus</location>
    </subcellularLocation>
    <subcellularLocation>
        <location evidence="2">Nucleus</location>
        <location evidence="2">Nucleoplasm</location>
    </subcellularLocation>
</comment>
<dbReference type="Pfam" id="PF12295">
    <property type="entry name" value="Symplekin_C"/>
    <property type="match status" value="1"/>
</dbReference>
<dbReference type="InterPro" id="IPR016024">
    <property type="entry name" value="ARM-type_fold"/>
</dbReference>
<feature type="region of interest" description="Disordered" evidence="8">
    <location>
        <begin position="1507"/>
        <end position="1553"/>
    </location>
</feature>
<dbReference type="GO" id="GO:0005730">
    <property type="term" value="C:nucleolus"/>
    <property type="evidence" value="ECO:0007669"/>
    <property type="project" value="UniProtKB-SubCell"/>
</dbReference>
<keyword evidence="7" id="KW-0539">Nucleus</keyword>
<feature type="domain" description="Symplekin C-terminal" evidence="10">
    <location>
        <begin position="877"/>
        <end position="1056"/>
    </location>
</feature>
<evidence type="ECO:0000256" key="4">
    <source>
        <dbReference type="ARBA" id="ARBA00018339"/>
    </source>
</evidence>
<dbReference type="Pfam" id="PF07767">
    <property type="entry name" value="Nop53"/>
    <property type="match status" value="1"/>
</dbReference>
<dbReference type="GO" id="GO:0042254">
    <property type="term" value="P:ribosome biogenesis"/>
    <property type="evidence" value="ECO:0007669"/>
    <property type="project" value="UniProtKB-KW"/>
</dbReference>
<dbReference type="PANTHER" id="PTHR15245">
    <property type="entry name" value="SYMPLEKIN-RELATED"/>
    <property type="match status" value="1"/>
</dbReference>
<dbReference type="InterPro" id="IPR032460">
    <property type="entry name" value="Symplekin/Pta1_N"/>
</dbReference>
<evidence type="ECO:0000256" key="5">
    <source>
        <dbReference type="ARBA" id="ARBA00022517"/>
    </source>
</evidence>
<evidence type="ECO:0000259" key="9">
    <source>
        <dbReference type="Pfam" id="PF11935"/>
    </source>
</evidence>
<sequence>MRIRLLQVVDLLNRASVLTKDNEKTGLLKQVQELIIHKDPELLDNFLDEMIAFQTDRSVDVKKCIIGFMEEACKKDPECLPRVMPSLAHLFADENINVQKKVILSFATIYRSALQWVSKAKSVRSEMTAVWEHVNQIKSRMVEMLDSDNDGVRTHIVKFLEGLTLALSKKSPESEMPKKQEGDLSLDQVMENNRLIRLKKLEEEGQTSFLTLLQFQGSLHISSINLMTVMGALTNIARQRPQFFDQVVQGFEALHVNLPPTLAKSQVSSVRKNLKMQMLMLLRHPMSADFVPQITTLLTDLGATQSEINKALPKEESRKRKTEEPGPSALKKAKTEPLLPEIDDDDDIGMTPWTDRTRKQPTSLQRQTAIDITAEDLLPRLSVQHVADLVLLSMVMLPEAMPAQFQSTYTPIAAAGTDAQIKHISRLLATQLTMAGMGKGVGELKLQAMKKVDDQKDGGETPAYDDGSTSPNSSSRLWLILFLPVDMFITVTGGLTAREEEERAEHMKRTDFLPPTSAPLPRKGLRQFKLESVTKPLDSETLDAMTVAIFKRILDSERMASVNHIQGARTKILSCLTSQFGGCLKDILEGYIFDDLRNRYDLAFSWLYQEYTNCQNYNSASIPGKAADMSSYDECLTRLLKGLSEMPDQKDGLFHRLILEAPVITDNAMQIIRKFCANEAHTEAGMKTLRDLIMMRPKNRLDFMDVMLTFTASERPEIRNPAIQTAQKLYENKQLRPSIEFYAIKQLKQLLETRPETSADQKRWQGGNAESWGEESIKAHLYLYLGLLPANHALIHELANIYTATSADIKRTILRVLEGPVKGMGMDSPELLRLVENCPKGSETLVMRVIHILTDKAVPSPELVDHIRDLYHKRVPDVRFLIPVLNGLSKKEVIAALPKLIKLNPMVVKEVFNRLMGAHITANASYVSPLTPDELLVALHNIDPLKCDMKTIIKAANMCFSERSIYTQEVLAIVMQRLMEQTPLPTLLMRTVIQSLSMYPRLIGFVLNILQRLILKQVWNQKKVWEGFIKCCQRTKPQSFQVLLQLPPAQLSNVFQISPDLRIPLLTHVRSFTPLQLAHIPPEIMHVLETEPEPVEEPMDTVPVTHEIEPEPAPPGVTEPSPSSLPDAVLSSKIEANILASTIKIVSEAKPAIGKPQPISAVTASEEKPSKTSSASNDAEEISQNAKSSAVVTLVQQTPDLQSHSLLTPVAVLTTSVSSTSDPITCAAIQNMKPVSGTASNRFQLQGTGETGSESRNISSSENVCDIGISNTQMISSPELDVQNVIVPQALFTTESAVKQEQMELRESPGKSPSLEEQPESTGSQSSGAAEELVAEAYEGQLPSGSNPSNAKKTSRSPKSKPTTTELKSETSQKTTEEAQQEYDAPEEKIEKFSGAQHPRENTLCEKEIMAEHMQTASIAPKLSKKRKLGKNKKKSWRAIDISKTEEFLEEERFQLRTTGLLRDKTDQELFMVDKNKSSPQESGAKKGVTKALRCYAILNNTSRIQSPRIDDWSTVQRKKKLKPSKDRKRLVVETQAQHQTTHKKEKSPDSSYDLWTAEKEHQEDAFYMEVTKRKRVKPPAKPVQYTMPAVEPPHPGASYNPSYEDHQDLLLKATLVEKNREKEELKIFRALDAKFPSEAPGEASWVKEMSAGLFSDDVENPEGDNSAIPEDERTAVQSKTRAKTKKQKRKAREQKEMVI</sequence>
<feature type="region of interest" description="Disordered" evidence="8">
    <location>
        <begin position="452"/>
        <end position="473"/>
    </location>
</feature>
<comment type="similarity">
    <text evidence="3">Belongs to the NOP53 family.</text>
</comment>
<protein>
    <recommendedName>
        <fullName evidence="4">Ribosome biogenesis protein NOP53</fullName>
    </recommendedName>
</protein>
<keyword evidence="12" id="KW-1185">Reference proteome</keyword>
<proteinExistence type="inferred from homology"/>